<organism evidence="1 2">
    <name type="scientific">Ruminococcoides intestinale</name>
    <dbReference type="NCBI Taxonomy" id="3133162"/>
    <lineage>
        <taxon>Bacteria</taxon>
        <taxon>Bacillati</taxon>
        <taxon>Bacillota</taxon>
        <taxon>Clostridia</taxon>
        <taxon>Eubacteriales</taxon>
        <taxon>Oscillospiraceae</taxon>
        <taxon>Ruminococcoides</taxon>
    </lineage>
</organism>
<accession>A0ABV1F7Z8</accession>
<dbReference type="PANTHER" id="PTHR37804">
    <property type="entry name" value="CDAA REGULATORY PROTEIN CDAR"/>
    <property type="match status" value="1"/>
</dbReference>
<evidence type="ECO:0000313" key="1">
    <source>
        <dbReference type="EMBL" id="MEQ2469486.1"/>
    </source>
</evidence>
<comment type="caution">
    <text evidence="1">The sequence shown here is derived from an EMBL/GenBank/DDBJ whole genome shotgun (WGS) entry which is preliminary data.</text>
</comment>
<dbReference type="Gene3D" id="2.170.120.30">
    <property type="match status" value="2"/>
</dbReference>
<dbReference type="PANTHER" id="PTHR37804:SF1">
    <property type="entry name" value="CDAA REGULATORY PROTEIN CDAR"/>
    <property type="match status" value="1"/>
</dbReference>
<dbReference type="InterPro" id="IPR053154">
    <property type="entry name" value="c-di-AMP_regulator"/>
</dbReference>
<dbReference type="Pfam" id="PF07949">
    <property type="entry name" value="YbbR"/>
    <property type="match status" value="1"/>
</dbReference>
<dbReference type="Proteomes" id="UP001490816">
    <property type="component" value="Unassembled WGS sequence"/>
</dbReference>
<dbReference type="InterPro" id="IPR012505">
    <property type="entry name" value="YbbR"/>
</dbReference>
<dbReference type="RefSeq" id="WP_117949689.1">
    <property type="nucleotide sequence ID" value="NZ_JBBMEZ010000007.1"/>
</dbReference>
<protein>
    <submittedName>
        <fullName evidence="1">CdaR family protein</fullName>
    </submittedName>
</protein>
<reference evidence="1 2" key="1">
    <citation type="submission" date="2024-03" db="EMBL/GenBank/DDBJ databases">
        <title>Human intestinal bacterial collection.</title>
        <authorList>
            <person name="Pauvert C."/>
            <person name="Hitch T.C.A."/>
            <person name="Clavel T."/>
        </authorList>
    </citation>
    <scope>NUCLEOTIDE SEQUENCE [LARGE SCALE GENOMIC DNA]</scope>
    <source>
        <strain evidence="1 2">CLA-JM-H38</strain>
    </source>
</reference>
<sequence>MKKKKLSLNKLFQNNKFLIILALVISTITWVYMSMGTTNDTTVTISNIPIQIELPDQLDNNGLQVFRDAEQTATVTVTGSRAVLGSIGTKDITVTGATNGIDSAGTYQLSLSAVKANPSANFQIISTVTPSNVNVIVDYQRETSFPIQENVVYKVADGYYASTSLASKNITISGPQTEIAKIAKVSASAELDSTLNAPTTTTANIVLYDKAGNKISTELLTMEFTDVEATISVLPEKTVNVIPEFINKPKGLDLNDDMLTVEPSNILLAGPKEVLDKTDSVKLESIDFATLSNKRYEYDTQGINIPSDCKNISNSTSAKLVLDLSGLSKKTFTVDSFKVSGLSSKYKADVTQTSMNVTVIGSEKELKSLKSSDIEGVIDTSDQSGTVGSVQMPVTFKLSGTDTCWVSGSYKANITISEK</sequence>
<name>A0ABV1F7Z8_9FIRM</name>
<keyword evidence="2" id="KW-1185">Reference proteome</keyword>
<proteinExistence type="predicted"/>
<dbReference type="EMBL" id="JBBMEZ010000007">
    <property type="protein sequence ID" value="MEQ2469486.1"/>
    <property type="molecule type" value="Genomic_DNA"/>
</dbReference>
<dbReference type="Gene3D" id="2.170.120.40">
    <property type="entry name" value="YbbR-like domain"/>
    <property type="match status" value="1"/>
</dbReference>
<gene>
    <name evidence="1" type="ORF">WMO39_03930</name>
</gene>
<evidence type="ECO:0000313" key="2">
    <source>
        <dbReference type="Proteomes" id="UP001490816"/>
    </source>
</evidence>